<proteinExistence type="predicted"/>
<evidence type="ECO:0000313" key="3">
    <source>
        <dbReference type="Proteomes" id="UP000257016"/>
    </source>
</evidence>
<dbReference type="EMBL" id="OFSN01000001">
    <property type="protein sequence ID" value="SOY42143.1"/>
    <property type="molecule type" value="Genomic_DNA"/>
</dbReference>
<feature type="region of interest" description="Disordered" evidence="1">
    <location>
        <begin position="23"/>
        <end position="76"/>
    </location>
</feature>
<comment type="caution">
    <text evidence="2">The sequence shown here is derived from an EMBL/GenBank/DDBJ whole genome shotgun (WGS) entry which is preliminary data.</text>
</comment>
<name>A0A975WSP0_9BURK</name>
<evidence type="ECO:0000256" key="1">
    <source>
        <dbReference type="SAM" id="MobiDB-lite"/>
    </source>
</evidence>
<gene>
    <name evidence="2" type="ORF">CBM2586_A11696</name>
</gene>
<feature type="compositionally biased region" description="Basic and acidic residues" evidence="1">
    <location>
        <begin position="23"/>
        <end position="32"/>
    </location>
</feature>
<organism evidence="2 3">
    <name type="scientific">Cupriavidus taiwanensis</name>
    <dbReference type="NCBI Taxonomy" id="164546"/>
    <lineage>
        <taxon>Bacteria</taxon>
        <taxon>Pseudomonadati</taxon>
        <taxon>Pseudomonadota</taxon>
        <taxon>Betaproteobacteria</taxon>
        <taxon>Burkholderiales</taxon>
        <taxon>Burkholderiaceae</taxon>
        <taxon>Cupriavidus</taxon>
    </lineage>
</organism>
<reference evidence="2 3" key="1">
    <citation type="submission" date="2018-01" db="EMBL/GenBank/DDBJ databases">
        <authorList>
            <person name="Clerissi C."/>
        </authorList>
    </citation>
    <scope>NUCLEOTIDE SEQUENCE [LARGE SCALE GENOMIC DNA]</scope>
    <source>
        <strain evidence="2">Cupriavidus taiwanensis LMG 19430</strain>
    </source>
</reference>
<protein>
    <submittedName>
        <fullName evidence="2">Uncharacterized protein</fullName>
    </submittedName>
</protein>
<evidence type="ECO:0000313" key="2">
    <source>
        <dbReference type="EMBL" id="SOY42143.1"/>
    </source>
</evidence>
<accession>A0A975WSP0</accession>
<sequence length="76" mass="8431">MSEFFNLLRGDRFIHCSEQIEASGDRHRECHPTRQPATGRGRLPEAAPLPDTPLQRTRPGIATAAARPYGPTSPEH</sequence>
<dbReference type="Proteomes" id="UP000257016">
    <property type="component" value="Unassembled WGS sequence"/>
</dbReference>
<dbReference type="AlphaFoldDB" id="A0A975WSP0"/>